<comment type="similarity">
    <text evidence="2">Belongs to the bacterial solute-binding protein 1 family.</text>
</comment>
<organism evidence="6 7">
    <name type="scientific">Cypionkella aquatica</name>
    <dbReference type="NCBI Taxonomy" id="1756042"/>
    <lineage>
        <taxon>Bacteria</taxon>
        <taxon>Pseudomonadati</taxon>
        <taxon>Pseudomonadota</taxon>
        <taxon>Alphaproteobacteria</taxon>
        <taxon>Rhodobacterales</taxon>
        <taxon>Paracoccaceae</taxon>
        <taxon>Cypionkella</taxon>
    </lineage>
</organism>
<sequence length="366" mass="39469">MTHTKIIGLAAAAGLGMSVMGLSVLGMAGAAFAEGAVAGETAEGSLAGKTLTFVSYGGIFQDGQIKALQDFITKSGVTLLSDGPTENAKIQAQVEAKNVMWDVVDTGDFTPFVHCGTLFQKLDFTKIDASKIPAGQVGPCSVPAMNYAVMFLYNTETYKDNPPQNWADFFDVEKFPGSRGIPGYADPEGYMVELGLLADGVPKDQLFPADIDRGLNKWRSIRDNLVPWTTGAESQQMMEAGEADMVMVWSGRGKAALANGAKYTPVWQDWIVVKDQLAIPVGVKDPDAAHAMINAYLGKQAQEIMAQETSYSPVNIDAQPQVDALTAEFMTNTPEKQAMAYNQNVEYWVANYETLSAKWAEFVAGN</sequence>
<gene>
    <name evidence="6" type="ORF">GCM10010873_14730</name>
</gene>
<evidence type="ECO:0000256" key="2">
    <source>
        <dbReference type="ARBA" id="ARBA00008520"/>
    </source>
</evidence>
<evidence type="ECO:0000256" key="4">
    <source>
        <dbReference type="ARBA" id="ARBA00022729"/>
    </source>
</evidence>
<dbReference type="PANTHER" id="PTHR30006">
    <property type="entry name" value="THIAMINE-BINDING PERIPLASMIC PROTEIN-RELATED"/>
    <property type="match status" value="1"/>
</dbReference>
<dbReference type="GO" id="GO:0015888">
    <property type="term" value="P:thiamine transport"/>
    <property type="evidence" value="ECO:0007669"/>
    <property type="project" value="TreeGrafter"/>
</dbReference>
<name>A0AA37U329_9RHOB</name>
<keyword evidence="4" id="KW-0732">Signal</keyword>
<dbReference type="AlphaFoldDB" id="A0AA37U329"/>
<reference evidence="6 7" key="1">
    <citation type="journal article" date="2014" name="Int. J. Syst. Evol. Microbiol.">
        <title>Complete genome sequence of Corynebacterium casei LMG S-19264T (=DSM 44701T), isolated from a smear-ripened cheese.</title>
        <authorList>
            <consortium name="US DOE Joint Genome Institute (JGI-PGF)"/>
            <person name="Walter F."/>
            <person name="Albersmeier A."/>
            <person name="Kalinowski J."/>
            <person name="Ruckert C."/>
        </authorList>
    </citation>
    <scope>NUCLEOTIDE SEQUENCE [LARGE SCALE GENOMIC DNA]</scope>
    <source>
        <strain evidence="6 7">NBRC 111766</strain>
    </source>
</reference>
<keyword evidence="3" id="KW-0813">Transport</keyword>
<comment type="caution">
    <text evidence="6">The sequence shown here is derived from an EMBL/GenBank/DDBJ whole genome shotgun (WGS) entry which is preliminary data.</text>
</comment>
<dbReference type="RefSeq" id="WP_284324721.1">
    <property type="nucleotide sequence ID" value="NZ_BSPP01000005.1"/>
</dbReference>
<keyword evidence="7" id="KW-1185">Reference proteome</keyword>
<evidence type="ECO:0000256" key="1">
    <source>
        <dbReference type="ARBA" id="ARBA00004418"/>
    </source>
</evidence>
<evidence type="ECO:0000256" key="5">
    <source>
        <dbReference type="ARBA" id="ARBA00022764"/>
    </source>
</evidence>
<comment type="subcellular location">
    <subcellularLocation>
        <location evidence="1">Periplasm</location>
    </subcellularLocation>
</comment>
<dbReference type="GO" id="GO:0030288">
    <property type="term" value="C:outer membrane-bounded periplasmic space"/>
    <property type="evidence" value="ECO:0007669"/>
    <property type="project" value="TreeGrafter"/>
</dbReference>
<proteinExistence type="inferred from homology"/>
<dbReference type="GO" id="GO:0030975">
    <property type="term" value="F:thiamine binding"/>
    <property type="evidence" value="ECO:0007669"/>
    <property type="project" value="TreeGrafter"/>
</dbReference>
<dbReference type="Gene3D" id="3.40.190.10">
    <property type="entry name" value="Periplasmic binding protein-like II"/>
    <property type="match status" value="2"/>
</dbReference>
<dbReference type="PANTHER" id="PTHR30006:SF3">
    <property type="entry name" value="THIAMINE-BINDING PERIPLASMIC PROTEIN"/>
    <property type="match status" value="1"/>
</dbReference>
<dbReference type="Proteomes" id="UP001157355">
    <property type="component" value="Unassembled WGS sequence"/>
</dbReference>
<dbReference type="InterPro" id="IPR006059">
    <property type="entry name" value="SBP"/>
</dbReference>
<accession>A0AA37U329</accession>
<protein>
    <submittedName>
        <fullName evidence="6">ABC transporter</fullName>
    </submittedName>
</protein>
<evidence type="ECO:0000313" key="6">
    <source>
        <dbReference type="EMBL" id="GLS86499.1"/>
    </source>
</evidence>
<dbReference type="Pfam" id="PF13416">
    <property type="entry name" value="SBP_bac_8"/>
    <property type="match status" value="1"/>
</dbReference>
<dbReference type="GO" id="GO:0030976">
    <property type="term" value="F:thiamine pyrophosphate binding"/>
    <property type="evidence" value="ECO:0007669"/>
    <property type="project" value="TreeGrafter"/>
</dbReference>
<evidence type="ECO:0000256" key="3">
    <source>
        <dbReference type="ARBA" id="ARBA00022448"/>
    </source>
</evidence>
<dbReference type="SUPFAM" id="SSF53850">
    <property type="entry name" value="Periplasmic binding protein-like II"/>
    <property type="match status" value="1"/>
</dbReference>
<keyword evidence="5" id="KW-0574">Periplasm</keyword>
<dbReference type="EMBL" id="BSPP01000005">
    <property type="protein sequence ID" value="GLS86499.1"/>
    <property type="molecule type" value="Genomic_DNA"/>
</dbReference>
<evidence type="ECO:0000313" key="7">
    <source>
        <dbReference type="Proteomes" id="UP001157355"/>
    </source>
</evidence>